<dbReference type="Gene3D" id="3.40.50.1820">
    <property type="entry name" value="alpha/beta hydrolase"/>
    <property type="match status" value="2"/>
</dbReference>
<evidence type="ECO:0000313" key="2">
    <source>
        <dbReference type="Proteomes" id="UP000004980"/>
    </source>
</evidence>
<organism evidence="1 2">
    <name type="scientific">Paraburkholderia hospita</name>
    <dbReference type="NCBI Taxonomy" id="169430"/>
    <lineage>
        <taxon>Bacteria</taxon>
        <taxon>Pseudomonadati</taxon>
        <taxon>Pseudomonadota</taxon>
        <taxon>Betaproteobacteria</taxon>
        <taxon>Burkholderiales</taxon>
        <taxon>Burkholderiaceae</taxon>
        <taxon>Paraburkholderia</taxon>
    </lineage>
</organism>
<dbReference type="InterPro" id="IPR029058">
    <property type="entry name" value="AB_hydrolase_fold"/>
</dbReference>
<dbReference type="Proteomes" id="UP000004980">
    <property type="component" value="Unassembled WGS sequence"/>
</dbReference>
<evidence type="ECO:0000313" key="1">
    <source>
        <dbReference type="EMBL" id="EIM96133.1"/>
    </source>
</evidence>
<proteinExistence type="predicted"/>
<accession>A0ABN0FBV2</accession>
<keyword evidence="2" id="KW-1185">Reference proteome</keyword>
<dbReference type="SUPFAM" id="SSF53474">
    <property type="entry name" value="alpha/beta-Hydrolases"/>
    <property type="match status" value="1"/>
</dbReference>
<comment type="caution">
    <text evidence="1">The sequence shown here is derived from an EMBL/GenBank/DDBJ whole genome shotgun (WGS) entry which is preliminary data.</text>
</comment>
<dbReference type="PANTHER" id="PTHR42972:SF8">
    <property type="entry name" value="POLYHYDROXYBUTYRATE DEPOLYMERASE"/>
    <property type="match status" value="1"/>
</dbReference>
<reference evidence="1 2" key="1">
    <citation type="journal article" date="2012" name="J. Bacteriol.">
        <title>Draft Genome Sequence of the Soil Bacterium Burkholderia terrae Strain BS001, Which Interacts with Fungal Surface Structures.</title>
        <authorList>
            <person name="Nazir R."/>
            <person name="Hansen M.A."/>
            <person name="Sorensen S."/>
            <person name="van Elsas J.D."/>
        </authorList>
    </citation>
    <scope>NUCLEOTIDE SEQUENCE [LARGE SCALE GENOMIC DNA]</scope>
    <source>
        <strain evidence="1 2">BS001</strain>
    </source>
</reference>
<dbReference type="EMBL" id="AKAU01000211">
    <property type="protein sequence ID" value="EIM96133.1"/>
    <property type="molecule type" value="Genomic_DNA"/>
</dbReference>
<dbReference type="PANTHER" id="PTHR42972">
    <property type="entry name" value="TOL-PAL SYSTEM PROTEIN TOLB"/>
    <property type="match status" value="1"/>
</dbReference>
<gene>
    <name evidence="1" type="ORF">WQE_36045</name>
</gene>
<name>A0ABN0FBV2_9BURK</name>
<protein>
    <submittedName>
        <fullName evidence="1">Poly (3-hydroxybutyrate) depolymerase</fullName>
    </submittedName>
</protein>
<sequence length="422" mass="46170">MAFYAARLSRISSRNLHKKALAALRNVVYTNRASILKYRIKRSIKRLLRVTHLTGCDGHHRGCAIRTGDYSMANDIVQLRNYNVKKGESSISGLSSGAFMTVQLHLAHSASFAGVGVIAGGPFRCSESFRGAAPLAEDANVQSAEYICMSPLTPQTGPSAPRLAQLAHDTAQAGAIDPLSNLKGDRVYLFTGSRDTVVYSEVVKCTHRFYELLGVASDDILFDDTVPAGHSIVTDNPEDSLLDTNQPPYINQGGFMQSHRILHHIYDGLKAPAPQTSGRLLRFDQTEFFGGEARASMGEFGYAYVPRSVEEGAPARVHLVLHGCKQGYSYVNYVFGRADVTNQAPYGNRYITTTGYNELADSNDIIVLYPQATGADGGGLQNPDGCWDWWGYTSDDPEQPDYYSRNAIQIKALHSMLSRLGG</sequence>